<sequence>MATLKELKERYQLAGLESEIEKYSIQTDISEYEQRSVLKVKIPIAREFKEITIVDKDNLLSVIADSQIENCKFIKGYEAIWSDCMNFIECEIDVAGIRITNRRIVIRKLARILGINHQEDGEDIIRIDLPSPKENVNISLGIASVEHTVLCAMQERIYLGPSPRNITLRIEGFNITTHDTAYKMLQKIGQAVLFQLDLITDLSLYTVAERKREKRVRAKTTNLPCEYTAPQFEYDSEPMSLYWYGRKSVEMPLQRFLAYYQALEFYFPIYSLRDAQNLIRNTIKDPRFSVNRDADIAGILSIIQISGGNKAFGDENSQLQAEILACLSINDLKDFFSMNGREDFFKSKIAKSLSEKLIVVSANEDIRIQVANRIYSIRCRVVHTKAAWEGQSLLLPFSPEERNLQHDLELLEFITRKVLIAGSRPLQL</sequence>
<dbReference type="PATRIC" id="fig|537010.4.peg.1768"/>
<dbReference type="EMBL" id="AFZX01000043">
    <property type="protein sequence ID" value="EHL07332.1"/>
    <property type="molecule type" value="Genomic_DNA"/>
</dbReference>
<dbReference type="Proteomes" id="UP000004416">
    <property type="component" value="Unassembled WGS sequence"/>
</dbReference>
<reference evidence="1 2" key="1">
    <citation type="submission" date="2011-08" db="EMBL/GenBank/DDBJ databases">
        <authorList>
            <person name="Weinstock G."/>
            <person name="Sodergren E."/>
            <person name="Clifton S."/>
            <person name="Fulton L."/>
            <person name="Fulton B."/>
            <person name="Courtney L."/>
            <person name="Fronick C."/>
            <person name="Harrison M."/>
            <person name="Strong C."/>
            <person name="Farmer C."/>
            <person name="Delahaunty K."/>
            <person name="Markovic C."/>
            <person name="Hall O."/>
            <person name="Minx P."/>
            <person name="Tomlinson C."/>
            <person name="Mitreva M."/>
            <person name="Hou S."/>
            <person name="Chen J."/>
            <person name="Wollam A."/>
            <person name="Pepin K.H."/>
            <person name="Johnson M."/>
            <person name="Bhonagiri V."/>
            <person name="Zhang X."/>
            <person name="Suruliraj S."/>
            <person name="Warren W."/>
            <person name="Chinwalla A."/>
            <person name="Mardis E.R."/>
            <person name="Wilson R.K."/>
        </authorList>
    </citation>
    <scope>NUCLEOTIDE SEQUENCE [LARGE SCALE GENOMIC DNA]</scope>
    <source>
        <strain evidence="1 2">DP7</strain>
    </source>
</reference>
<organism evidence="1 2">
    <name type="scientific">Desulfitobacterium hafniense DP7</name>
    <dbReference type="NCBI Taxonomy" id="537010"/>
    <lineage>
        <taxon>Bacteria</taxon>
        <taxon>Bacillati</taxon>
        <taxon>Bacillota</taxon>
        <taxon>Clostridia</taxon>
        <taxon>Eubacteriales</taxon>
        <taxon>Desulfitobacteriaceae</taxon>
        <taxon>Desulfitobacterium</taxon>
    </lineage>
</organism>
<gene>
    <name evidence="1" type="ORF">HMPREF0322_01892</name>
</gene>
<proteinExistence type="predicted"/>
<evidence type="ECO:0000313" key="1">
    <source>
        <dbReference type="EMBL" id="EHL07332.1"/>
    </source>
</evidence>
<evidence type="ECO:0000313" key="2">
    <source>
        <dbReference type="Proteomes" id="UP000004416"/>
    </source>
</evidence>
<name>G9XLQ6_DESHA</name>
<protein>
    <submittedName>
        <fullName evidence="1">Uncharacterized protein</fullName>
    </submittedName>
</protein>
<dbReference type="AlphaFoldDB" id="G9XLQ6"/>
<comment type="caution">
    <text evidence="1">The sequence shown here is derived from an EMBL/GenBank/DDBJ whole genome shotgun (WGS) entry which is preliminary data.</text>
</comment>
<dbReference type="HOGENOM" id="CLU_631236_0_0_9"/>
<dbReference type="RefSeq" id="WP_005811287.1">
    <property type="nucleotide sequence ID" value="NZ_JH414462.1"/>
</dbReference>
<accession>G9XLQ6</accession>